<dbReference type="Gene3D" id="1.10.3720.10">
    <property type="entry name" value="MetI-like"/>
    <property type="match status" value="1"/>
</dbReference>
<evidence type="ECO:0000256" key="7">
    <source>
        <dbReference type="RuleBase" id="RU363032"/>
    </source>
</evidence>
<feature type="transmembrane region" description="Helical" evidence="7">
    <location>
        <begin position="12"/>
        <end position="36"/>
    </location>
</feature>
<proteinExistence type="inferred from homology"/>
<feature type="domain" description="ABC transmembrane type-1" evidence="8">
    <location>
        <begin position="69"/>
        <end position="283"/>
    </location>
</feature>
<dbReference type="PROSITE" id="PS50928">
    <property type="entry name" value="ABC_TM1"/>
    <property type="match status" value="1"/>
</dbReference>
<comment type="subcellular location">
    <subcellularLocation>
        <location evidence="1 7">Cell membrane</location>
        <topology evidence="1 7">Multi-pass membrane protein</topology>
    </subcellularLocation>
</comment>
<dbReference type="GO" id="GO:0055085">
    <property type="term" value="P:transmembrane transport"/>
    <property type="evidence" value="ECO:0007669"/>
    <property type="project" value="InterPro"/>
</dbReference>
<accession>A0A089L5C8</accession>
<dbReference type="PANTHER" id="PTHR43227">
    <property type="entry name" value="BLL4140 PROTEIN"/>
    <property type="match status" value="1"/>
</dbReference>
<evidence type="ECO:0000256" key="5">
    <source>
        <dbReference type="ARBA" id="ARBA00022989"/>
    </source>
</evidence>
<dbReference type="EMBL" id="CP009285">
    <property type="protein sequence ID" value="AIQ55962.1"/>
    <property type="molecule type" value="Genomic_DNA"/>
</dbReference>
<feature type="transmembrane region" description="Helical" evidence="7">
    <location>
        <begin position="169"/>
        <end position="188"/>
    </location>
</feature>
<feature type="transmembrane region" description="Helical" evidence="7">
    <location>
        <begin position="262"/>
        <end position="284"/>
    </location>
</feature>
<feature type="transmembrane region" description="Helical" evidence="7">
    <location>
        <begin position="68"/>
        <end position="93"/>
    </location>
</feature>
<evidence type="ECO:0000256" key="6">
    <source>
        <dbReference type="ARBA" id="ARBA00023136"/>
    </source>
</evidence>
<evidence type="ECO:0000313" key="9">
    <source>
        <dbReference type="EMBL" id="AIQ55962.1"/>
    </source>
</evidence>
<name>A0A089L5C8_PAEBO</name>
<evidence type="ECO:0000256" key="1">
    <source>
        <dbReference type="ARBA" id="ARBA00004651"/>
    </source>
</evidence>
<reference evidence="9" key="1">
    <citation type="submission" date="2014-08" db="EMBL/GenBank/DDBJ databases">
        <title>Comparative genomics of the Paenibacillus odorifer group.</title>
        <authorList>
            <person name="den Bakker H.C."/>
            <person name="Tsai Y.-C.Y.-C."/>
            <person name="Martin N."/>
            <person name="Korlach J."/>
            <person name="Wiedmann M."/>
        </authorList>
    </citation>
    <scope>NUCLEOTIDE SEQUENCE [LARGE SCALE GENOMIC DNA]</scope>
    <source>
        <strain evidence="9">DSM 13188</strain>
    </source>
</reference>
<evidence type="ECO:0000256" key="4">
    <source>
        <dbReference type="ARBA" id="ARBA00022692"/>
    </source>
</evidence>
<dbReference type="GO" id="GO:0005886">
    <property type="term" value="C:plasma membrane"/>
    <property type="evidence" value="ECO:0007669"/>
    <property type="project" value="UniProtKB-SubCell"/>
</dbReference>
<sequence>MNKKSNALQYHLMLAPGMLFIIIFGLVPLFGIAIAFQDFIPVKGISGSKWVGLDNFIYMFQLDDSKRILFNTLYISILKMLMQVIVPVGTALLLHELIFNRAKRWFQTIIYLPHFLSWVILAGILTDMLSEQGIVNKLVKGVFGQPVFFLGSNFWFPIVVVLSDVWKEFGFNAIIFLAALTAINPALYEAAEIDGAGRLRKMWSVTLPGILPTIVLITTLNIGQVLNAGFDQIYNLYNPLVYQSGDIIDTYVYRIGLVQYQFGLATAVGSMKSLVGFILIFVSYRLAAKYANYRIF</sequence>
<feature type="transmembrane region" description="Helical" evidence="7">
    <location>
        <begin position="209"/>
        <end position="230"/>
    </location>
</feature>
<dbReference type="InterPro" id="IPR035906">
    <property type="entry name" value="MetI-like_sf"/>
</dbReference>
<evidence type="ECO:0000259" key="8">
    <source>
        <dbReference type="PROSITE" id="PS50928"/>
    </source>
</evidence>
<feature type="transmembrane region" description="Helical" evidence="7">
    <location>
        <begin position="138"/>
        <end position="163"/>
    </location>
</feature>
<evidence type="ECO:0000313" key="10">
    <source>
        <dbReference type="Proteomes" id="UP000029518"/>
    </source>
</evidence>
<dbReference type="Proteomes" id="UP000029518">
    <property type="component" value="Chromosome"/>
</dbReference>
<dbReference type="AlphaFoldDB" id="A0A089L5C8"/>
<dbReference type="InterPro" id="IPR000515">
    <property type="entry name" value="MetI-like"/>
</dbReference>
<comment type="similarity">
    <text evidence="7">Belongs to the binding-protein-dependent transport system permease family.</text>
</comment>
<keyword evidence="6 7" id="KW-0472">Membrane</keyword>
<keyword evidence="3" id="KW-1003">Cell membrane</keyword>
<dbReference type="KEGG" id="pbd:PBOR_02490"/>
<dbReference type="CDD" id="cd06261">
    <property type="entry name" value="TM_PBP2"/>
    <property type="match status" value="1"/>
</dbReference>
<dbReference type="PANTHER" id="PTHR43227:SF11">
    <property type="entry name" value="BLL4140 PROTEIN"/>
    <property type="match status" value="1"/>
</dbReference>
<gene>
    <name evidence="9" type="ORF">PBOR_02490</name>
</gene>
<dbReference type="OrthoDB" id="9785836at2"/>
<dbReference type="RefSeq" id="WP_042210272.1">
    <property type="nucleotide sequence ID" value="NZ_CP009285.1"/>
</dbReference>
<evidence type="ECO:0000256" key="2">
    <source>
        <dbReference type="ARBA" id="ARBA00022448"/>
    </source>
</evidence>
<keyword evidence="5 7" id="KW-1133">Transmembrane helix</keyword>
<dbReference type="HOGENOM" id="CLU_016047_0_1_9"/>
<protein>
    <submittedName>
        <fullName evidence="9">Protein lplB</fullName>
    </submittedName>
</protein>
<dbReference type="InterPro" id="IPR050809">
    <property type="entry name" value="UgpAE/MalFG_permease"/>
</dbReference>
<keyword evidence="2 7" id="KW-0813">Transport</keyword>
<feature type="transmembrane region" description="Helical" evidence="7">
    <location>
        <begin position="105"/>
        <end position="126"/>
    </location>
</feature>
<dbReference type="SUPFAM" id="SSF161098">
    <property type="entry name" value="MetI-like"/>
    <property type="match status" value="1"/>
</dbReference>
<dbReference type="Pfam" id="PF00528">
    <property type="entry name" value="BPD_transp_1"/>
    <property type="match status" value="1"/>
</dbReference>
<keyword evidence="4 7" id="KW-0812">Transmembrane</keyword>
<keyword evidence="10" id="KW-1185">Reference proteome</keyword>
<organism evidence="9 10">
    <name type="scientific">Paenibacillus borealis</name>
    <dbReference type="NCBI Taxonomy" id="160799"/>
    <lineage>
        <taxon>Bacteria</taxon>
        <taxon>Bacillati</taxon>
        <taxon>Bacillota</taxon>
        <taxon>Bacilli</taxon>
        <taxon>Bacillales</taxon>
        <taxon>Paenibacillaceae</taxon>
        <taxon>Paenibacillus</taxon>
    </lineage>
</organism>
<evidence type="ECO:0000256" key="3">
    <source>
        <dbReference type="ARBA" id="ARBA00022475"/>
    </source>
</evidence>